<dbReference type="KEGG" id="sroi:IAG44_10250"/>
<gene>
    <name evidence="1" type="ORF">IAG44_10250</name>
</gene>
<dbReference type="RefSeq" id="WP_187746828.1">
    <property type="nucleotide sequence ID" value="NZ_CP060828.1"/>
</dbReference>
<proteinExistence type="predicted"/>
<name>A0A7H0IAH7_9ACTN</name>
<organism evidence="1 2">
    <name type="scientific">Streptomyces roseirectus</name>
    <dbReference type="NCBI Taxonomy" id="2768066"/>
    <lineage>
        <taxon>Bacteria</taxon>
        <taxon>Bacillati</taxon>
        <taxon>Actinomycetota</taxon>
        <taxon>Actinomycetes</taxon>
        <taxon>Kitasatosporales</taxon>
        <taxon>Streptomycetaceae</taxon>
        <taxon>Streptomyces</taxon>
    </lineage>
</organism>
<protein>
    <submittedName>
        <fullName evidence="1">Uncharacterized protein</fullName>
    </submittedName>
</protein>
<evidence type="ECO:0000313" key="2">
    <source>
        <dbReference type="Proteomes" id="UP000516052"/>
    </source>
</evidence>
<evidence type="ECO:0000313" key="1">
    <source>
        <dbReference type="EMBL" id="QNP69793.1"/>
    </source>
</evidence>
<dbReference type="EMBL" id="CP060828">
    <property type="protein sequence ID" value="QNP69793.1"/>
    <property type="molecule type" value="Genomic_DNA"/>
</dbReference>
<dbReference type="Proteomes" id="UP000516052">
    <property type="component" value="Chromosome"/>
</dbReference>
<reference evidence="1 2" key="1">
    <citation type="submission" date="2020-08" db="EMBL/GenBank/DDBJ databases">
        <title>A novel species.</title>
        <authorList>
            <person name="Gao J."/>
        </authorList>
    </citation>
    <scope>NUCLEOTIDE SEQUENCE [LARGE SCALE GENOMIC DNA]</scope>
    <source>
        <strain evidence="1 2">CRXT-G-22</strain>
    </source>
</reference>
<sequence>MTDGTGGLSDAVVRRWGLVVESTSGSGDGKRWSASVLGEIEGTREQALCELELQARAFSPTHPRMPRRTRLYRQDDGFLLLTDGQFETFLTRFSLAELIEDSAAR</sequence>
<accession>A0A7H0IAH7</accession>
<keyword evidence="2" id="KW-1185">Reference proteome</keyword>
<dbReference type="AlphaFoldDB" id="A0A7H0IAH7"/>